<dbReference type="STRING" id="993073.AS029_04795"/>
<feature type="compositionally biased region" description="Low complexity" evidence="1">
    <location>
        <begin position="19"/>
        <end position="29"/>
    </location>
</feature>
<protein>
    <submittedName>
        <fullName evidence="4">Transglycosylase SLT domain-containing protein</fullName>
    </submittedName>
</protein>
<keyword evidence="2" id="KW-1133">Transmembrane helix</keyword>
<dbReference type="Pfam" id="PF01464">
    <property type="entry name" value="SLT"/>
    <property type="match status" value="1"/>
</dbReference>
<keyword evidence="2" id="KW-0472">Membrane</keyword>
<feature type="region of interest" description="Disordered" evidence="1">
    <location>
        <begin position="108"/>
        <end position="156"/>
    </location>
</feature>
<reference evidence="4 5" key="1">
    <citation type="submission" date="2016-09" db="EMBL/GenBank/DDBJ databases">
        <authorList>
            <person name="Capua I."/>
            <person name="De Benedictis P."/>
            <person name="Joannis T."/>
            <person name="Lombin L.H."/>
            <person name="Cattoli G."/>
        </authorList>
    </citation>
    <scope>NUCLEOTIDE SEQUENCE [LARGE SCALE GENOMIC DNA]</scope>
    <source>
        <strain evidence="4 5">NIO-1002</strain>
    </source>
</reference>
<feature type="transmembrane region" description="Helical" evidence="2">
    <location>
        <begin position="58"/>
        <end position="77"/>
    </location>
</feature>
<feature type="domain" description="Transglycosylase SLT" evidence="3">
    <location>
        <begin position="171"/>
        <end position="240"/>
    </location>
</feature>
<dbReference type="AlphaFoldDB" id="A0A1G6HH94"/>
<evidence type="ECO:0000313" key="5">
    <source>
        <dbReference type="Proteomes" id="UP000183203"/>
    </source>
</evidence>
<gene>
    <name evidence="4" type="ORF">SAMN05216418_1208</name>
</gene>
<dbReference type="InterPro" id="IPR023346">
    <property type="entry name" value="Lysozyme-like_dom_sf"/>
</dbReference>
<dbReference type="EMBL" id="FMYG01000002">
    <property type="protein sequence ID" value="SDB93612.1"/>
    <property type="molecule type" value="Genomic_DNA"/>
</dbReference>
<dbReference type="SUPFAM" id="SSF53955">
    <property type="entry name" value="Lysozyme-like"/>
    <property type="match status" value="1"/>
</dbReference>
<evidence type="ECO:0000313" key="4">
    <source>
        <dbReference type="EMBL" id="SDB93612.1"/>
    </source>
</evidence>
<dbReference type="InterPro" id="IPR008258">
    <property type="entry name" value="Transglycosylase_SLT_dom_1"/>
</dbReference>
<dbReference type="Proteomes" id="UP000183203">
    <property type="component" value="Unassembled WGS sequence"/>
</dbReference>
<sequence length="253" mass="26750">MSTDDTRRRAARLEGTVTSGSRPVRSSSRVARRGETGTDVVPPVLARRSTPRWSRRRGVVGVFGACAAVLFAAAYVGPMGAALSPAQADEPRTVTLYAEGLDDAQAVSVAGERQSPELDRSSYNVYVKPKPTPTPTPTPTRSEESDSGSSAGSSGPLFYTGGGAPAEWMAAAGIAESDMGYVDYIVSRESGWNPNATNRSSGACGLVQALPCSKVPGNGYDPVDNLRWATGYATGRYGSWAGAYAFWTSNHWW</sequence>
<evidence type="ECO:0000259" key="3">
    <source>
        <dbReference type="Pfam" id="PF01464"/>
    </source>
</evidence>
<feature type="compositionally biased region" description="Basic and acidic residues" evidence="1">
    <location>
        <begin position="1"/>
        <end position="12"/>
    </location>
</feature>
<accession>A0A1G6HH94</accession>
<proteinExistence type="predicted"/>
<keyword evidence="2" id="KW-0812">Transmembrane</keyword>
<dbReference type="Gene3D" id="1.10.530.10">
    <property type="match status" value="1"/>
</dbReference>
<feature type="region of interest" description="Disordered" evidence="1">
    <location>
        <begin position="1"/>
        <end position="36"/>
    </location>
</feature>
<evidence type="ECO:0000256" key="2">
    <source>
        <dbReference type="SAM" id="Phobius"/>
    </source>
</evidence>
<name>A0A1G6HH94_9MICO</name>
<evidence type="ECO:0000256" key="1">
    <source>
        <dbReference type="SAM" id="MobiDB-lite"/>
    </source>
</evidence>
<organism evidence="4 5">
    <name type="scientific">Microbacterium enclense</name>
    <dbReference type="NCBI Taxonomy" id="993073"/>
    <lineage>
        <taxon>Bacteria</taxon>
        <taxon>Bacillati</taxon>
        <taxon>Actinomycetota</taxon>
        <taxon>Actinomycetes</taxon>
        <taxon>Micrococcales</taxon>
        <taxon>Microbacteriaceae</taxon>
        <taxon>Microbacterium</taxon>
    </lineage>
</organism>